<evidence type="ECO:0000313" key="12">
    <source>
        <dbReference type="EMBL" id="GAV24495.1"/>
    </source>
</evidence>
<evidence type="ECO:0000256" key="4">
    <source>
        <dbReference type="ARBA" id="ARBA00022691"/>
    </source>
</evidence>
<comment type="pathway">
    <text evidence="1">Cofactor biosynthesis; biotin biosynthesis; biotin from 7,8-diaminononanoate: step 2/2.</text>
</comment>
<dbReference type="SFLD" id="SFLDS00029">
    <property type="entry name" value="Radical_SAM"/>
    <property type="match status" value="1"/>
</dbReference>
<dbReference type="Proteomes" id="UP000187338">
    <property type="component" value="Unassembled WGS sequence"/>
</dbReference>
<keyword evidence="13" id="KW-1185">Reference proteome</keyword>
<dbReference type="GO" id="GO:0051539">
    <property type="term" value="F:4 iron, 4 sulfur cluster binding"/>
    <property type="evidence" value="ECO:0007669"/>
    <property type="project" value="UniProtKB-KW"/>
</dbReference>
<dbReference type="Pfam" id="PF04055">
    <property type="entry name" value="Radical_SAM"/>
    <property type="match status" value="1"/>
</dbReference>
<accession>A0A1L8CZZ4</accession>
<evidence type="ECO:0000256" key="5">
    <source>
        <dbReference type="ARBA" id="ARBA00022714"/>
    </source>
</evidence>
<dbReference type="InterPro" id="IPR058240">
    <property type="entry name" value="rSAM_sf"/>
</dbReference>
<dbReference type="InterPro" id="IPR007197">
    <property type="entry name" value="rSAM"/>
</dbReference>
<dbReference type="GO" id="GO:0009102">
    <property type="term" value="P:biotin biosynthetic process"/>
    <property type="evidence" value="ECO:0007669"/>
    <property type="project" value="UniProtKB-KW"/>
</dbReference>
<dbReference type="GO" id="GO:0046872">
    <property type="term" value="F:metal ion binding"/>
    <property type="evidence" value="ECO:0007669"/>
    <property type="project" value="UniProtKB-KW"/>
</dbReference>
<evidence type="ECO:0000256" key="3">
    <source>
        <dbReference type="ARBA" id="ARBA00022485"/>
    </source>
</evidence>
<comment type="catalytic activity">
    <reaction evidence="10">
        <text>(4R,5S)-dethiobiotin + (sulfur carrier)-SH + 2 reduced [2Fe-2S]-[ferredoxin] + 2 S-adenosyl-L-methionine = (sulfur carrier)-H + biotin + 2 5'-deoxyadenosine + 2 L-methionine + 2 oxidized [2Fe-2S]-[ferredoxin]</text>
        <dbReference type="Rhea" id="RHEA:22060"/>
        <dbReference type="Rhea" id="RHEA-COMP:10000"/>
        <dbReference type="Rhea" id="RHEA-COMP:10001"/>
        <dbReference type="Rhea" id="RHEA-COMP:14737"/>
        <dbReference type="Rhea" id="RHEA-COMP:14739"/>
        <dbReference type="ChEBI" id="CHEBI:17319"/>
        <dbReference type="ChEBI" id="CHEBI:29917"/>
        <dbReference type="ChEBI" id="CHEBI:33737"/>
        <dbReference type="ChEBI" id="CHEBI:33738"/>
        <dbReference type="ChEBI" id="CHEBI:57586"/>
        <dbReference type="ChEBI" id="CHEBI:57844"/>
        <dbReference type="ChEBI" id="CHEBI:59789"/>
        <dbReference type="ChEBI" id="CHEBI:64428"/>
        <dbReference type="ChEBI" id="CHEBI:149473"/>
        <dbReference type="EC" id="2.8.1.6"/>
    </reaction>
</comment>
<dbReference type="Gene3D" id="3.20.20.70">
    <property type="entry name" value="Aldolase class I"/>
    <property type="match status" value="1"/>
</dbReference>
<dbReference type="SMART" id="SM00729">
    <property type="entry name" value="Elp3"/>
    <property type="match status" value="1"/>
</dbReference>
<dbReference type="PANTHER" id="PTHR22976:SF2">
    <property type="entry name" value="BIOTIN SYNTHASE, MITOCHONDRIAL"/>
    <property type="match status" value="1"/>
</dbReference>
<reference evidence="13" key="1">
    <citation type="submission" date="2016-12" db="EMBL/GenBank/DDBJ databases">
        <title>Draft Genome Sequences od Carboxydothermus pertinax and islandicus, Hydrogenogenic Carboxydotrophic Bacteria.</title>
        <authorList>
            <person name="Fukuyama Y."/>
            <person name="Ohmae K."/>
            <person name="Yoneda Y."/>
            <person name="Yoshida T."/>
            <person name="Sako Y."/>
        </authorList>
    </citation>
    <scope>NUCLEOTIDE SEQUENCE [LARGE SCALE GENOMIC DNA]</scope>
    <source>
        <strain evidence="13">SET</strain>
    </source>
</reference>
<gene>
    <name evidence="12" type="ORF">ciss_04280</name>
</gene>
<keyword evidence="4" id="KW-0949">S-adenosyl-L-methionine</keyword>
<sequence>MLRVMRASIGTLAALKLKKVKVEALPTTAYFMLGEKCQHDCAFCSQARSSHATPELLSRVTWPQIEEEAVFKALGEEPSEIRRACFQVVRTKESFAEILEKAKKLKEKAAIPLCVSYNVRDAIEAQQIFAAGADHISLPLDGAVKRVYEKVKGKNYEKFYNKLLDLAEKFPGKIGTHLIAGLGETEEEMLKVMDDLLKHRITIALFAFTPIPGTRLEKENPPDIKSYRRIQAGFYLLKKNLKSISEFTFRNGRVVSFGLTREEILEIFQDGEAFRTSGCPDCNRPYYNERPGGVMYNYPRPLTPEERERCLEELLAELEV</sequence>
<protein>
    <recommendedName>
        <fullName evidence="2">biotin synthase</fullName>
        <ecNumber evidence="2">2.8.1.6</ecNumber>
    </recommendedName>
</protein>
<keyword evidence="9" id="KW-0411">Iron-sulfur</keyword>
<dbReference type="PROSITE" id="PS51918">
    <property type="entry name" value="RADICAL_SAM"/>
    <property type="match status" value="1"/>
</dbReference>
<evidence type="ECO:0000256" key="7">
    <source>
        <dbReference type="ARBA" id="ARBA00022756"/>
    </source>
</evidence>
<comment type="caution">
    <text evidence="12">The sequence shown here is derived from an EMBL/GenBank/DDBJ whole genome shotgun (WGS) entry which is preliminary data.</text>
</comment>
<keyword evidence="6" id="KW-0479">Metal-binding</keyword>
<proteinExistence type="predicted"/>
<dbReference type="EMBL" id="BDJL01000007">
    <property type="protein sequence ID" value="GAV24495.1"/>
    <property type="molecule type" value="Genomic_DNA"/>
</dbReference>
<evidence type="ECO:0000256" key="6">
    <source>
        <dbReference type="ARBA" id="ARBA00022723"/>
    </source>
</evidence>
<dbReference type="GO" id="GO:0004076">
    <property type="term" value="F:biotin synthase activity"/>
    <property type="evidence" value="ECO:0007669"/>
    <property type="project" value="UniProtKB-EC"/>
</dbReference>
<dbReference type="SUPFAM" id="SSF102114">
    <property type="entry name" value="Radical SAM enzymes"/>
    <property type="match status" value="1"/>
</dbReference>
<keyword evidence="8" id="KW-0408">Iron</keyword>
<dbReference type="STRING" id="661089.ciss_04280"/>
<dbReference type="GO" id="GO:0051537">
    <property type="term" value="F:2 iron, 2 sulfur cluster binding"/>
    <property type="evidence" value="ECO:0007669"/>
    <property type="project" value="UniProtKB-KW"/>
</dbReference>
<evidence type="ECO:0000256" key="9">
    <source>
        <dbReference type="ARBA" id="ARBA00023014"/>
    </source>
</evidence>
<keyword evidence="5" id="KW-0001">2Fe-2S</keyword>
<organism evidence="12 13">
    <name type="scientific">Carboxydothermus islandicus</name>
    <dbReference type="NCBI Taxonomy" id="661089"/>
    <lineage>
        <taxon>Bacteria</taxon>
        <taxon>Bacillati</taxon>
        <taxon>Bacillota</taxon>
        <taxon>Clostridia</taxon>
        <taxon>Thermoanaerobacterales</taxon>
        <taxon>Thermoanaerobacteraceae</taxon>
        <taxon>Carboxydothermus</taxon>
    </lineage>
</organism>
<evidence type="ECO:0000256" key="2">
    <source>
        <dbReference type="ARBA" id="ARBA00012236"/>
    </source>
</evidence>
<dbReference type="SFLD" id="SFLDG01098">
    <property type="entry name" value="Uncharacterised_Radical_SAM_Su"/>
    <property type="match status" value="1"/>
</dbReference>
<evidence type="ECO:0000313" key="13">
    <source>
        <dbReference type="Proteomes" id="UP000187338"/>
    </source>
</evidence>
<dbReference type="InterPro" id="IPR006638">
    <property type="entry name" value="Elp3/MiaA/NifB-like_rSAM"/>
</dbReference>
<dbReference type="PANTHER" id="PTHR22976">
    <property type="entry name" value="BIOTIN SYNTHASE"/>
    <property type="match status" value="1"/>
</dbReference>
<evidence type="ECO:0000259" key="11">
    <source>
        <dbReference type="PROSITE" id="PS51918"/>
    </source>
</evidence>
<dbReference type="EC" id="2.8.1.6" evidence="2"/>
<feature type="domain" description="Radical SAM core" evidence="11">
    <location>
        <begin position="23"/>
        <end position="250"/>
    </location>
</feature>
<dbReference type="InterPro" id="IPR002684">
    <property type="entry name" value="Biotin_synth/BioAB"/>
</dbReference>
<dbReference type="CDD" id="cd01335">
    <property type="entry name" value="Radical_SAM"/>
    <property type="match status" value="1"/>
</dbReference>
<evidence type="ECO:0000256" key="8">
    <source>
        <dbReference type="ARBA" id="ARBA00023004"/>
    </source>
</evidence>
<dbReference type="AlphaFoldDB" id="A0A1L8CZZ4"/>
<name>A0A1L8CZZ4_9THEO</name>
<dbReference type="InterPro" id="IPR013785">
    <property type="entry name" value="Aldolase_TIM"/>
</dbReference>
<evidence type="ECO:0000256" key="10">
    <source>
        <dbReference type="ARBA" id="ARBA00051157"/>
    </source>
</evidence>
<keyword evidence="7" id="KW-0093">Biotin biosynthesis</keyword>
<keyword evidence="3" id="KW-0004">4Fe-4S</keyword>
<evidence type="ECO:0000256" key="1">
    <source>
        <dbReference type="ARBA" id="ARBA00004942"/>
    </source>
</evidence>